<feature type="domain" description="RING-type" evidence="5">
    <location>
        <begin position="10"/>
        <end position="56"/>
    </location>
</feature>
<dbReference type="AlphaFoldDB" id="A0A2K3CZB5"/>
<dbReference type="EMBL" id="CM008974">
    <property type="protein sequence ID" value="PNW73618.1"/>
    <property type="molecule type" value="Genomic_DNA"/>
</dbReference>
<evidence type="ECO:0000256" key="1">
    <source>
        <dbReference type="ARBA" id="ARBA00022723"/>
    </source>
</evidence>
<protein>
    <recommendedName>
        <fullName evidence="5">RING-type domain-containing protein</fullName>
    </recommendedName>
</protein>
<dbReference type="Proteomes" id="UP000006906">
    <property type="component" value="Chromosome 13"/>
</dbReference>
<proteinExistence type="predicted"/>
<evidence type="ECO:0000259" key="5">
    <source>
        <dbReference type="PROSITE" id="PS50089"/>
    </source>
</evidence>
<evidence type="ECO:0000256" key="4">
    <source>
        <dbReference type="PROSITE-ProRule" id="PRU00175"/>
    </source>
</evidence>
<keyword evidence="2 4" id="KW-0863">Zinc-finger</keyword>
<accession>A0A2K3CZB5</accession>
<dbReference type="KEGG" id="cre:CHLRE_13g565950v5"/>
<reference evidence="6 7" key="1">
    <citation type="journal article" date="2007" name="Science">
        <title>The Chlamydomonas genome reveals the evolution of key animal and plant functions.</title>
        <authorList>
            <person name="Merchant S.S."/>
            <person name="Prochnik S.E."/>
            <person name="Vallon O."/>
            <person name="Harris E.H."/>
            <person name="Karpowicz S.J."/>
            <person name="Witman G.B."/>
            <person name="Terry A."/>
            <person name="Salamov A."/>
            <person name="Fritz-Laylin L.K."/>
            <person name="Marechal-Drouard L."/>
            <person name="Marshall W.F."/>
            <person name="Qu L.H."/>
            <person name="Nelson D.R."/>
            <person name="Sanderfoot A.A."/>
            <person name="Spalding M.H."/>
            <person name="Kapitonov V.V."/>
            <person name="Ren Q."/>
            <person name="Ferris P."/>
            <person name="Lindquist E."/>
            <person name="Shapiro H."/>
            <person name="Lucas S.M."/>
            <person name="Grimwood J."/>
            <person name="Schmutz J."/>
            <person name="Cardol P."/>
            <person name="Cerutti H."/>
            <person name="Chanfreau G."/>
            <person name="Chen C.L."/>
            <person name="Cognat V."/>
            <person name="Croft M.T."/>
            <person name="Dent R."/>
            <person name="Dutcher S."/>
            <person name="Fernandez E."/>
            <person name="Fukuzawa H."/>
            <person name="Gonzalez-Ballester D."/>
            <person name="Gonzalez-Halphen D."/>
            <person name="Hallmann A."/>
            <person name="Hanikenne M."/>
            <person name="Hippler M."/>
            <person name="Inwood W."/>
            <person name="Jabbari K."/>
            <person name="Kalanon M."/>
            <person name="Kuras R."/>
            <person name="Lefebvre P.A."/>
            <person name="Lemaire S.D."/>
            <person name="Lobanov A.V."/>
            <person name="Lohr M."/>
            <person name="Manuell A."/>
            <person name="Meier I."/>
            <person name="Mets L."/>
            <person name="Mittag M."/>
            <person name="Mittelmeier T."/>
            <person name="Moroney J.V."/>
            <person name="Moseley J."/>
            <person name="Napoli C."/>
            <person name="Nedelcu A.M."/>
            <person name="Niyogi K."/>
            <person name="Novoselov S.V."/>
            <person name="Paulsen I.T."/>
            <person name="Pazour G."/>
            <person name="Purton S."/>
            <person name="Ral J.P."/>
            <person name="Riano-Pachon D.M."/>
            <person name="Riekhof W."/>
            <person name="Rymarquis L."/>
            <person name="Schroda M."/>
            <person name="Stern D."/>
            <person name="Umen J."/>
            <person name="Willows R."/>
            <person name="Wilson N."/>
            <person name="Zimmer S.L."/>
            <person name="Allmer J."/>
            <person name="Balk J."/>
            <person name="Bisova K."/>
            <person name="Chen C.J."/>
            <person name="Elias M."/>
            <person name="Gendler K."/>
            <person name="Hauser C."/>
            <person name="Lamb M.R."/>
            <person name="Ledford H."/>
            <person name="Long J.C."/>
            <person name="Minagawa J."/>
            <person name="Page M.D."/>
            <person name="Pan J."/>
            <person name="Pootakham W."/>
            <person name="Roje S."/>
            <person name="Rose A."/>
            <person name="Stahlberg E."/>
            <person name="Terauchi A.M."/>
            <person name="Yang P."/>
            <person name="Ball S."/>
            <person name="Bowler C."/>
            <person name="Dieckmann C.L."/>
            <person name="Gladyshev V.N."/>
            <person name="Green P."/>
            <person name="Jorgensen R."/>
            <person name="Mayfield S."/>
            <person name="Mueller-Roeber B."/>
            <person name="Rajamani S."/>
            <person name="Sayre R.T."/>
            <person name="Brokstein P."/>
            <person name="Dubchak I."/>
            <person name="Goodstein D."/>
            <person name="Hornick L."/>
            <person name="Huang Y.W."/>
            <person name="Jhaveri J."/>
            <person name="Luo Y."/>
            <person name="Martinez D."/>
            <person name="Ngau W.C."/>
            <person name="Otillar B."/>
            <person name="Poliakov A."/>
            <person name="Porter A."/>
            <person name="Szajkowski L."/>
            <person name="Werner G."/>
            <person name="Zhou K."/>
            <person name="Grigoriev I.V."/>
            <person name="Rokhsar D.S."/>
            <person name="Grossman A.R."/>
        </authorList>
    </citation>
    <scope>NUCLEOTIDE SEQUENCE [LARGE SCALE GENOMIC DNA]</scope>
    <source>
        <strain evidence="7">CC-503</strain>
    </source>
</reference>
<keyword evidence="1" id="KW-0479">Metal-binding</keyword>
<dbReference type="PANTHER" id="PTHR23327">
    <property type="entry name" value="RING FINGER PROTEIN 127"/>
    <property type="match status" value="1"/>
</dbReference>
<dbReference type="InterPro" id="IPR017907">
    <property type="entry name" value="Znf_RING_CS"/>
</dbReference>
<keyword evidence="7" id="KW-1185">Reference proteome</keyword>
<dbReference type="Pfam" id="PF00097">
    <property type="entry name" value="zf-C3HC4"/>
    <property type="match status" value="1"/>
</dbReference>
<name>A0A2K3CZB5_CHLRE</name>
<keyword evidence="3" id="KW-0862">Zinc</keyword>
<gene>
    <name evidence="6" type="ORF">CHLRE_13g565950v5</name>
</gene>
<dbReference type="GeneID" id="66055906"/>
<dbReference type="InterPro" id="IPR018957">
    <property type="entry name" value="Znf_C3HC4_RING-type"/>
</dbReference>
<dbReference type="InterPro" id="IPR013083">
    <property type="entry name" value="Znf_RING/FYVE/PHD"/>
</dbReference>
<dbReference type="Gramene" id="PNW73618">
    <property type="protein sequence ID" value="PNW73618"/>
    <property type="gene ID" value="CHLRE_13g565950v5"/>
</dbReference>
<dbReference type="PROSITE" id="PS00518">
    <property type="entry name" value="ZF_RING_1"/>
    <property type="match status" value="1"/>
</dbReference>
<dbReference type="Gene3D" id="3.30.40.10">
    <property type="entry name" value="Zinc/RING finger domain, C3HC4 (zinc finger)"/>
    <property type="match status" value="1"/>
</dbReference>
<evidence type="ECO:0000313" key="7">
    <source>
        <dbReference type="Proteomes" id="UP000006906"/>
    </source>
</evidence>
<evidence type="ECO:0000313" key="6">
    <source>
        <dbReference type="EMBL" id="PNW73618.1"/>
    </source>
</evidence>
<dbReference type="InParanoid" id="A0A2K3CZB5"/>
<dbReference type="STRING" id="3055.A0A2K3CZB5"/>
<sequence>MTLSLEAFDCAVCANLLLDPVVGPCGHDFCKECLESWRQAACSRGRRGNSSCPICRKPLPNELGVCLRLRETIQTLFPDKVKERRAEVEERRAAAAVAATAPAATSTIRRQASGAPGVHRSNIPWSGSSSFGAGPSASAGASTPLGAPFGLAWYNGAMPAAGGLAAATQAAVTAAAAAAAHTHAAPAPAPAVDTWTYSGALCFSLGWHDPNENRGRRSWGRRRRAVAV</sequence>
<dbReference type="GO" id="GO:0008270">
    <property type="term" value="F:zinc ion binding"/>
    <property type="evidence" value="ECO:0007669"/>
    <property type="project" value="UniProtKB-KW"/>
</dbReference>
<organism evidence="6 7">
    <name type="scientific">Chlamydomonas reinhardtii</name>
    <name type="common">Chlamydomonas smithii</name>
    <dbReference type="NCBI Taxonomy" id="3055"/>
    <lineage>
        <taxon>Eukaryota</taxon>
        <taxon>Viridiplantae</taxon>
        <taxon>Chlorophyta</taxon>
        <taxon>core chlorophytes</taxon>
        <taxon>Chlorophyceae</taxon>
        <taxon>CS clade</taxon>
        <taxon>Chlamydomonadales</taxon>
        <taxon>Chlamydomonadaceae</taxon>
        <taxon>Chlamydomonas</taxon>
    </lineage>
</organism>
<dbReference type="InterPro" id="IPR001841">
    <property type="entry name" value="Znf_RING"/>
</dbReference>
<dbReference type="SMART" id="SM00184">
    <property type="entry name" value="RING"/>
    <property type="match status" value="1"/>
</dbReference>
<dbReference type="PROSITE" id="PS50089">
    <property type="entry name" value="ZF_RING_2"/>
    <property type="match status" value="1"/>
</dbReference>
<dbReference type="SUPFAM" id="SSF57850">
    <property type="entry name" value="RING/U-box"/>
    <property type="match status" value="1"/>
</dbReference>
<dbReference type="RefSeq" id="XP_042917250.1">
    <property type="nucleotide sequence ID" value="XM_043069275.1"/>
</dbReference>
<evidence type="ECO:0000256" key="3">
    <source>
        <dbReference type="ARBA" id="ARBA00022833"/>
    </source>
</evidence>
<dbReference type="OrthoDB" id="546518at2759"/>
<evidence type="ECO:0000256" key="2">
    <source>
        <dbReference type="ARBA" id="ARBA00022771"/>
    </source>
</evidence>